<dbReference type="PANTHER" id="PTHR47389">
    <property type="entry name" value="OS09G0436400 PROTEIN"/>
    <property type="match status" value="1"/>
</dbReference>
<proteinExistence type="predicted"/>
<dbReference type="Pfam" id="PF13365">
    <property type="entry name" value="Trypsin_2"/>
    <property type="match status" value="1"/>
</dbReference>
<dbReference type="InterPro" id="IPR009003">
    <property type="entry name" value="Peptidase_S1_PA"/>
</dbReference>
<sequence>MEYTILEGELLFFSKHYQIALLEIEVDVQFQIEIPPFGSYPKYGHELFTLAREHKELSLMVRRGTISQLQEYLGLHHHLLFVEYELPACGAGGPVVDRSGDVVGMSYHHADGSSTILSISTVLSCVDMWTSSDVLLAPCLVCALRMWSLVISLLMRSTLILPLGILALEDNVIVSFNGQCPTPLPEFEDLLLSCGLAHLHGTHTEVDFKLEVHDPLQDIKRSITLRVPFTDVSKDLAED</sequence>
<protein>
    <submittedName>
        <fullName evidence="1">Uncharacterized protein</fullName>
    </submittedName>
</protein>
<reference evidence="1" key="1">
    <citation type="submission" date="2014-09" db="EMBL/GenBank/DDBJ databases">
        <authorList>
            <person name="Magalhaes I.L.F."/>
            <person name="Oliveira U."/>
            <person name="Santos F.R."/>
            <person name="Vidigal T.H.D.A."/>
            <person name="Brescovit A.D."/>
            <person name="Santos A.J."/>
        </authorList>
    </citation>
    <scope>NUCLEOTIDE SEQUENCE</scope>
    <source>
        <tissue evidence="1">Shoot tissue taken approximately 20 cm above the soil surface</tissue>
    </source>
</reference>
<name>A0A0A9GVF8_ARUDO</name>
<dbReference type="PANTHER" id="PTHR47389:SF5">
    <property type="entry name" value="OS09G0436700 PROTEIN"/>
    <property type="match status" value="1"/>
</dbReference>
<dbReference type="AlphaFoldDB" id="A0A0A9GVF8"/>
<accession>A0A0A9GVF8</accession>
<organism evidence="1">
    <name type="scientific">Arundo donax</name>
    <name type="common">Giant reed</name>
    <name type="synonym">Donax arundinaceus</name>
    <dbReference type="NCBI Taxonomy" id="35708"/>
    <lineage>
        <taxon>Eukaryota</taxon>
        <taxon>Viridiplantae</taxon>
        <taxon>Streptophyta</taxon>
        <taxon>Embryophyta</taxon>
        <taxon>Tracheophyta</taxon>
        <taxon>Spermatophyta</taxon>
        <taxon>Magnoliopsida</taxon>
        <taxon>Liliopsida</taxon>
        <taxon>Poales</taxon>
        <taxon>Poaceae</taxon>
        <taxon>PACMAD clade</taxon>
        <taxon>Arundinoideae</taxon>
        <taxon>Arundineae</taxon>
        <taxon>Arundo</taxon>
    </lineage>
</organism>
<dbReference type="EMBL" id="GBRH01168896">
    <property type="protein sequence ID" value="JAE29000.1"/>
    <property type="molecule type" value="Transcribed_RNA"/>
</dbReference>
<dbReference type="SUPFAM" id="SSF50494">
    <property type="entry name" value="Trypsin-like serine proteases"/>
    <property type="match status" value="1"/>
</dbReference>
<evidence type="ECO:0000313" key="1">
    <source>
        <dbReference type="EMBL" id="JAE29000.1"/>
    </source>
</evidence>
<reference evidence="1" key="2">
    <citation type="journal article" date="2015" name="Data Brief">
        <title>Shoot transcriptome of the giant reed, Arundo donax.</title>
        <authorList>
            <person name="Barrero R.A."/>
            <person name="Guerrero F.D."/>
            <person name="Moolhuijzen P."/>
            <person name="Goolsby J.A."/>
            <person name="Tidwell J."/>
            <person name="Bellgard S.E."/>
            <person name="Bellgard M.I."/>
        </authorList>
    </citation>
    <scope>NUCLEOTIDE SEQUENCE</scope>
    <source>
        <tissue evidence="1">Shoot tissue taken approximately 20 cm above the soil surface</tissue>
    </source>
</reference>